<dbReference type="GeneID" id="108673863"/>
<feature type="compositionally biased region" description="Basic and acidic residues" evidence="2">
    <location>
        <begin position="991"/>
        <end position="1001"/>
    </location>
</feature>
<dbReference type="KEGG" id="hazt:108673863"/>
<dbReference type="SMART" id="SM00320">
    <property type="entry name" value="WD40"/>
    <property type="match status" value="11"/>
</dbReference>
<feature type="region of interest" description="Disordered" evidence="2">
    <location>
        <begin position="2448"/>
        <end position="2469"/>
    </location>
</feature>
<feature type="compositionally biased region" description="Polar residues" evidence="2">
    <location>
        <begin position="476"/>
        <end position="490"/>
    </location>
</feature>
<keyword evidence="1" id="KW-0853">WD repeat</keyword>
<dbReference type="InterPro" id="IPR001680">
    <property type="entry name" value="WD40_rpt"/>
</dbReference>
<dbReference type="PANTHER" id="PTHR13950:SF9">
    <property type="entry name" value="RABCONNECTIN-3A"/>
    <property type="match status" value="1"/>
</dbReference>
<evidence type="ECO:0000256" key="2">
    <source>
        <dbReference type="SAM" id="MobiDB-lite"/>
    </source>
</evidence>
<feature type="compositionally biased region" description="Basic and acidic residues" evidence="2">
    <location>
        <begin position="461"/>
        <end position="475"/>
    </location>
</feature>
<protein>
    <submittedName>
        <fullName evidence="5">DmX-like protein 2 isoform X1</fullName>
    </submittedName>
</protein>
<dbReference type="InterPro" id="IPR022033">
    <property type="entry name" value="Rav1p_C"/>
</dbReference>
<dbReference type="Pfam" id="PF00400">
    <property type="entry name" value="WD40"/>
    <property type="match status" value="2"/>
</dbReference>
<keyword evidence="4" id="KW-1185">Reference proteome</keyword>
<dbReference type="InterPro" id="IPR052208">
    <property type="entry name" value="DmX-like/RAVE_component"/>
</dbReference>
<accession>A0A8B7NU43</accession>
<organism evidence="4 5">
    <name type="scientific">Hyalella azteca</name>
    <name type="common">Amphipod</name>
    <dbReference type="NCBI Taxonomy" id="294128"/>
    <lineage>
        <taxon>Eukaryota</taxon>
        <taxon>Metazoa</taxon>
        <taxon>Ecdysozoa</taxon>
        <taxon>Arthropoda</taxon>
        <taxon>Crustacea</taxon>
        <taxon>Multicrustacea</taxon>
        <taxon>Malacostraca</taxon>
        <taxon>Eumalacostraca</taxon>
        <taxon>Peracarida</taxon>
        <taxon>Amphipoda</taxon>
        <taxon>Senticaudata</taxon>
        <taxon>Talitrida</taxon>
        <taxon>Talitroidea</taxon>
        <taxon>Hyalellidae</taxon>
        <taxon>Hyalella</taxon>
    </lineage>
</organism>
<feature type="repeat" description="WD" evidence="1">
    <location>
        <begin position="3214"/>
        <end position="3255"/>
    </location>
</feature>
<evidence type="ECO:0000256" key="1">
    <source>
        <dbReference type="PROSITE-ProRule" id="PRU00221"/>
    </source>
</evidence>
<feature type="region of interest" description="Disordered" evidence="2">
    <location>
        <begin position="2644"/>
        <end position="2672"/>
    </location>
</feature>
<dbReference type="OMA" id="AENGNTC"/>
<dbReference type="OrthoDB" id="342131at2759"/>
<feature type="compositionally biased region" description="Acidic residues" evidence="2">
    <location>
        <begin position="2644"/>
        <end position="2670"/>
    </location>
</feature>
<proteinExistence type="predicted"/>
<feature type="region of interest" description="Disordered" evidence="2">
    <location>
        <begin position="461"/>
        <end position="519"/>
    </location>
</feature>
<feature type="compositionally biased region" description="Basic and acidic residues" evidence="2">
    <location>
        <begin position="1538"/>
        <end position="1549"/>
    </location>
</feature>
<evidence type="ECO:0000313" key="4">
    <source>
        <dbReference type="Proteomes" id="UP000694843"/>
    </source>
</evidence>
<dbReference type="FunFam" id="2.130.10.10:FF:000651">
    <property type="entry name" value="RaBConnectin related"/>
    <property type="match status" value="1"/>
</dbReference>
<dbReference type="Proteomes" id="UP000694843">
    <property type="component" value="Unplaced"/>
</dbReference>
<dbReference type="CTD" id="31557"/>
<dbReference type="Pfam" id="PF12234">
    <property type="entry name" value="Rav1p_C"/>
    <property type="match status" value="2"/>
</dbReference>
<reference evidence="5" key="1">
    <citation type="submission" date="2025-08" db="UniProtKB">
        <authorList>
            <consortium name="RefSeq"/>
        </authorList>
    </citation>
    <scope>IDENTIFICATION</scope>
    <source>
        <tissue evidence="5">Whole organism</tissue>
    </source>
</reference>
<feature type="compositionally biased region" description="Basic and acidic residues" evidence="2">
    <location>
        <begin position="2162"/>
        <end position="2175"/>
    </location>
</feature>
<name>A0A8B7NU43_HYAAZ</name>
<dbReference type="GO" id="GO:0043291">
    <property type="term" value="C:RAVE complex"/>
    <property type="evidence" value="ECO:0007669"/>
    <property type="project" value="TreeGrafter"/>
</dbReference>
<dbReference type="SUPFAM" id="SSF50978">
    <property type="entry name" value="WD40 repeat-like"/>
    <property type="match status" value="2"/>
</dbReference>
<feature type="compositionally biased region" description="Gly residues" evidence="2">
    <location>
        <begin position="2844"/>
        <end position="2871"/>
    </location>
</feature>
<gene>
    <name evidence="5" type="primary">LOC108673863</name>
</gene>
<feature type="region of interest" description="Disordered" evidence="2">
    <location>
        <begin position="2150"/>
        <end position="2182"/>
    </location>
</feature>
<dbReference type="PROSITE" id="PS50082">
    <property type="entry name" value="WD_REPEATS_2"/>
    <property type="match status" value="1"/>
</dbReference>
<feature type="domain" description="RAVE complex protein Rav1 C-terminal" evidence="3">
    <location>
        <begin position="1382"/>
        <end position="1565"/>
    </location>
</feature>
<evidence type="ECO:0000313" key="5">
    <source>
        <dbReference type="RefSeq" id="XP_018017230.1"/>
    </source>
</evidence>
<dbReference type="RefSeq" id="XP_018017230.1">
    <property type="nucleotide sequence ID" value="XM_018161741.2"/>
</dbReference>
<dbReference type="PANTHER" id="PTHR13950">
    <property type="entry name" value="RABCONNECTIN-RELATED"/>
    <property type="match status" value="1"/>
</dbReference>
<feature type="region of interest" description="Disordered" evidence="2">
    <location>
        <begin position="2081"/>
        <end position="2109"/>
    </location>
</feature>
<feature type="compositionally biased region" description="Polar residues" evidence="2">
    <location>
        <begin position="1525"/>
        <end position="1535"/>
    </location>
</feature>
<dbReference type="GO" id="GO:0007035">
    <property type="term" value="P:vacuolar acidification"/>
    <property type="evidence" value="ECO:0007669"/>
    <property type="project" value="TreeGrafter"/>
</dbReference>
<dbReference type="Gene3D" id="2.130.10.10">
    <property type="entry name" value="YVTN repeat-like/Quinoprotein amine dehydrogenase"/>
    <property type="match status" value="2"/>
</dbReference>
<feature type="region of interest" description="Disordered" evidence="2">
    <location>
        <begin position="970"/>
        <end position="1009"/>
    </location>
</feature>
<dbReference type="PROSITE" id="PS50294">
    <property type="entry name" value="WD_REPEATS_REGION"/>
    <property type="match status" value="1"/>
</dbReference>
<feature type="region of interest" description="Disordered" evidence="2">
    <location>
        <begin position="2824"/>
        <end position="2884"/>
    </location>
</feature>
<feature type="region of interest" description="Disordered" evidence="2">
    <location>
        <begin position="1525"/>
        <end position="1549"/>
    </location>
</feature>
<dbReference type="InterPro" id="IPR015943">
    <property type="entry name" value="WD40/YVTN_repeat-like_dom_sf"/>
</dbReference>
<sequence>MHCHQVLTGACNIGDRTFAVGRVEGVPFTAYAAGCNVVILASNFERVQVIPGLCHNNIQISCIDCSTDTGKIAAAYGKSVCIFEPSPIAPCNSRHHLDYAWVQTGVVEAESSINNVSWNLEGTRLLSAGDSLQMWSPRGARQHPDETAMPVMFDLGGEQSDLDESGDDSNIGCWDCIWKITTSQPTQLMSFSPDGCLFATCGSNDRLIKLWYDDSHILGQSRSSHDGSPDTAISYSYVYLPHPAAVTGFTWRTTSKYMPKGSVSNMVVSSCKDNICRVWVETVLPDDGLIPMHQLDPVAAQNPRFRTHRHKHKFVSRLKHIKACFGLRRQTRFPIGISASGFNSSKLTSGQSMSPTKTGCDPIVPTMPSTYSVHDFPSYGYHAMGVTPGFHFHLAASINAATDIPLVPSLSSSQPGGGTDDSEHNFVLHWLNNKEMHFTQEAENLLLEVSKKALEKDIPIHAMDADRHSDTKDGETTSSTKSNHRPSNTGVRGRSVEEDETARPPATNHNLMSAATSSTSIATDVTASNSALGDALDRRIEALLRNWLQSSDMLFSVHPVDGSLLLWILDFLDDYHGSFRQTQVSFCARIPNALPLGDAMTMSPHLALYSTPSVSFVQQLIKLEAAHELECRNYKAGIKYSGSRHATNSLLSATKDDAESQLPVVSMTTKHANGSLNLWHLTVEGGSKFTHVLNILHQRRVCGHRFQLNAVKCHPELPLLLTTSHHNVQKKQTDPHAAPTICVQDSNTGPWCSELLVWRVDGVGPLCRSGGLSELARLNSPHPTAFSTAAWIPALMPSSSLGNLCNSPSACFVASDGQRLRVYQTVLDGRALLAEMCVAERRNRRGMEDSLLSISTDDSSLREHPGHTNLGEVFTIVSEQSSARPGCVLQLSSLDESEPADPAGNTTLLLHVYHQGLVLGQQAASLSKDKSSSRASMAEEPFYVTQVLETSRGTEVQMWRLVLVTQQPVHDLTSSPDGTDENDDVFSQSRQAEEPKSEELPSSHPHLTDASPVISKTSKVCCQILPLPAGVTVVHAAPSAGHLSSACIYPACQAPFLLATACSDNKLRFWCCNVTGSGEAGTVEWVEWTMMSRSGESAIDLPGVPLHVSCAYSGRVAVAFLPFDRDSVVTSVPFNNANASKFSCKIAVYECESNGGSEWVMCEPVTVEDVVAMDAWQLEEQLLDQAHVTKIAHCRNTTTNLVSALSSDNIQSVGPFKGSPTSPKALATSMHMPVGPTTSLGPLDGASTDALRLVSNMLHVPSMSTLHSLRSQKYSKRGVEVKQREPVQVDWVSKEDGSFLLTVVIGSKIIVLTDVNEEMAAATMKTDTITGVGCTASPRAPVLKKSLSVHQITLPTKQKYMELTRAHLQTADNLAPLPMSVGWTREGLLVVGMDNEMHCYTQWTNPSSNGNSLLTSLQPKAALPAHLQPACSLLFDEKKRAGDVQFISPEPYTVGIMEASQLMFNVLPLYHPRQLHELLNSGKIRRVKAILAHLLRYLTQLNDDLGALGGSCSVVPSDAKASWSRSRTLSVNAPHSSGSREGRSSISLRPEDINNLKEVKTVPPMPLWQLLEADKESTAVALQENQEEAYAELFGGALPTVDDDDLKLDDDETDRGLRRTSVSHENRGLTYFGPRQTQYLAAMLTHTQLPGLSSLDQMHLLALSDTVASCNVDFADKFDISKAKEAMAKETYSRATTDEPSMESLDDCGLRFLLALRHHTYLLRCLPGQRSALQRSGIACHNIVWAFHSESQEELLQFLPSCRQNNPKWSELRELGVGWWVRNNTVLQKLILMVAKSAFQQRKDPLDAAIYYLAMKKKSLVWGLFRSIDDKRMTEFFASDFTQERWRLAALKNAYALMGKQRFEHAAAFFLLAGALKDAIEVVVAQLQDEQLAMVIIRLYEGELEAMPPALEKMLYTRVLGCDEDGTNEQVTHLHPDPFLRSMAYWLMRNYTASLQTLLNTDPTLAICHDSYDESKAKASTRLSSNISTADPTVFNFYIYLRTHPLLIRQCIANTAKDTGGGMMASCLTVGADHLDKKSSYESSITLQERCLYFTTAYAHLQAGCPVVALEVLSKLPATVQQSAPDGGDTTSLHVSETASQNRPSLGMINTGTLDGGLETAGAFDWSSGGGGFKDTSDELQLDFSLDVDDDEVENEPSAPKQEMDPGFKVNETRESTSVSSIPPRKTFDVMAQQLKFIACLKIMMSELGTLGSSFFSSTSSNDGITGDFGGQLRHDLHLWLEHEVAALKELSGYSPVLPESDILVSSFTAPSDPNATLGLSGEDQASTSLHDILQREKLQFENKLARAARRKRWLAANQQLLHTLLAYCSLHGCSGGGLTMVRLELLLLLQELQQDSAGRNMLLSPLPCPTTLPLLSAVVASNKTVVADPVKQLQNLGEDLLANVASVRAIGKHVGMPQMLGKVAVWRDLAIALSSSLHQALSDSEPSRSWIARPGESGSADEPLEVTTQPGKWPGVTSLLCLMTREKDEETPKLSLLLCEALVGVYICLLAYGLVTCDAAILYRLVSRKFSNREWAQIFGGGAKRPVKMSAAIPPSVLAGGGVEAVSPSSSPAGSDQFLTSTLSSLQKTRLKFNMKLLGQLGFQEVRSQTQDGESKPAFREQFVSPSTSIVSFLMTKPVLPSEDENIDYDSAGSDEEELYEEEEEEDDVFKEPKILAENKEHSDHRSYSWCLLRLACVKRAEAIIKNFFSVPQIDFPELAVQSPLLHGVLYTLHSWTKDLTAELEELQGPPPEYIPGCFAQSVQPGAPAISKYRGLRETHNTPFARGQKGVSVVVRLWQFLVRQDDVIEVFVRYIFARKRPVPEPVPQHSYAASEEALSDSGDGAGGGTDEGSEAGGGGGGSGGGGGAAGVGDHSEVEVPTPASLPALDPVRIIHKEQDNIAAFCINRVNSGLMSIATVKEVQELDISLLLQHPNWLCNTTELDLLAPTKEGETVNASNYLVVQCPADKDILDGTKDGGATAMVGSSSSLNAQTGRGASVFRELKGVHFTGSNNPRFCQLVIERSRHHLRPIRSHKTEGARRMTAHPVLPVYLVGCQDGSVTVREWQHTGVVARPRPGGTFAKVTRLHFNQQGNKFGVMDSDGNLSLYHLGLGTQVTKPFYSHQCHNKHGSDFAFVGSSSLLATSGQSSDHRNVALWDTLMPPRKANVVSWLCHESGTAAMLYAPQNQILLSAGKKGTVCIFDVRQRTLRHRFQAHESAIKCLALDPSEEFFVSGAADGDIKVWGLTVHNLIYNLPGEHSRTSLFKNLSQGVTQLHLDAHNRLFSCGGDGSIKLRTFPERDLNLNLL</sequence>
<dbReference type="InterPro" id="IPR036322">
    <property type="entry name" value="WD40_repeat_dom_sf"/>
</dbReference>
<feature type="domain" description="RAVE complex protein Rav1 C-terminal" evidence="3">
    <location>
        <begin position="1701"/>
        <end position="2004"/>
    </location>
</feature>
<evidence type="ECO:0000259" key="3">
    <source>
        <dbReference type="Pfam" id="PF12234"/>
    </source>
</evidence>